<feature type="chain" id="PRO_5045445210" evidence="2">
    <location>
        <begin position="18"/>
        <end position="481"/>
    </location>
</feature>
<feature type="signal peptide" evidence="2">
    <location>
        <begin position="1"/>
        <end position="17"/>
    </location>
</feature>
<dbReference type="InterPro" id="IPR013658">
    <property type="entry name" value="SGL"/>
</dbReference>
<dbReference type="SUPFAM" id="SSF52833">
    <property type="entry name" value="Thioredoxin-like"/>
    <property type="match status" value="1"/>
</dbReference>
<evidence type="ECO:0000256" key="1">
    <source>
        <dbReference type="ARBA" id="ARBA00022801"/>
    </source>
</evidence>
<proteinExistence type="predicted"/>
<evidence type="ECO:0000313" key="4">
    <source>
        <dbReference type="EMBL" id="MCE4539657.1"/>
    </source>
</evidence>
<dbReference type="PANTHER" id="PTHR47572">
    <property type="entry name" value="LIPOPROTEIN-RELATED"/>
    <property type="match status" value="1"/>
</dbReference>
<name>A0ABS8XFJ4_9BURK</name>
<dbReference type="InterPro" id="IPR013766">
    <property type="entry name" value="Thioredoxin_domain"/>
</dbReference>
<feature type="domain" description="Thioredoxin" evidence="3">
    <location>
        <begin position="19"/>
        <end position="187"/>
    </location>
</feature>
<dbReference type="InterPro" id="IPR036249">
    <property type="entry name" value="Thioredoxin-like_sf"/>
</dbReference>
<accession>A0ABS8XFJ4</accession>
<dbReference type="PROSITE" id="PS51352">
    <property type="entry name" value="THIOREDOXIN_2"/>
    <property type="match status" value="1"/>
</dbReference>
<dbReference type="Proteomes" id="UP001201463">
    <property type="component" value="Unassembled WGS sequence"/>
</dbReference>
<dbReference type="InterPro" id="IPR000866">
    <property type="entry name" value="AhpC/TSA"/>
</dbReference>
<organism evidence="4 5">
    <name type="scientific">Pelomonas caseinilytica</name>
    <dbReference type="NCBI Taxonomy" id="2906763"/>
    <lineage>
        <taxon>Bacteria</taxon>
        <taxon>Pseudomonadati</taxon>
        <taxon>Pseudomonadota</taxon>
        <taxon>Betaproteobacteria</taxon>
        <taxon>Burkholderiales</taxon>
        <taxon>Sphaerotilaceae</taxon>
        <taxon>Roseateles</taxon>
    </lineage>
</organism>
<dbReference type="Gene3D" id="3.40.30.10">
    <property type="entry name" value="Glutaredoxin"/>
    <property type="match status" value="1"/>
</dbReference>
<gene>
    <name evidence="4" type="ORF">LXT12_20605</name>
</gene>
<dbReference type="SUPFAM" id="SSF63829">
    <property type="entry name" value="Calcium-dependent phosphotriesterase"/>
    <property type="match status" value="1"/>
</dbReference>
<evidence type="ECO:0000256" key="2">
    <source>
        <dbReference type="SAM" id="SignalP"/>
    </source>
</evidence>
<dbReference type="EMBL" id="JAJTWT010000010">
    <property type="protein sequence ID" value="MCE4539657.1"/>
    <property type="molecule type" value="Genomic_DNA"/>
</dbReference>
<keyword evidence="2" id="KW-0732">Signal</keyword>
<keyword evidence="1" id="KW-0378">Hydrolase</keyword>
<dbReference type="InterPro" id="IPR051262">
    <property type="entry name" value="SMP-30/CGR1_Lactonase"/>
</dbReference>
<dbReference type="CDD" id="cd03017">
    <property type="entry name" value="PRX_BCP"/>
    <property type="match status" value="1"/>
</dbReference>
<reference evidence="4 5" key="1">
    <citation type="submission" date="2021-12" db="EMBL/GenBank/DDBJ databases">
        <title>Genome seq of p7.</title>
        <authorList>
            <person name="Seo T."/>
        </authorList>
    </citation>
    <scope>NUCLEOTIDE SEQUENCE [LARGE SCALE GENOMIC DNA]</scope>
    <source>
        <strain evidence="4 5">P7</strain>
    </source>
</reference>
<evidence type="ECO:0000259" key="3">
    <source>
        <dbReference type="PROSITE" id="PS51352"/>
    </source>
</evidence>
<dbReference type="InterPro" id="IPR011042">
    <property type="entry name" value="6-blade_b-propeller_TolB-like"/>
</dbReference>
<dbReference type="PANTHER" id="PTHR47572:SF4">
    <property type="entry name" value="LACTONASE DRP35"/>
    <property type="match status" value="1"/>
</dbReference>
<dbReference type="Pfam" id="PF08450">
    <property type="entry name" value="SGL"/>
    <property type="match status" value="1"/>
</dbReference>
<dbReference type="Pfam" id="PF00578">
    <property type="entry name" value="AhpC-TSA"/>
    <property type="match status" value="1"/>
</dbReference>
<dbReference type="Gene3D" id="2.120.10.30">
    <property type="entry name" value="TolB, C-terminal domain"/>
    <property type="match status" value="1"/>
</dbReference>
<keyword evidence="5" id="KW-1185">Reference proteome</keyword>
<sequence length="481" mass="49412">MKTFAFALLLLAGAAQAALKPGDSAPDFRATAALAGKTVDVQLQTALAKGPVVVYFYPAAFTGGCNLQAHAFAENLPRFTAAGATIIGVSGDGIERLREFSADPETCAGRLTVASDADGRIAKGFDIQLSETPAGRKTTKGQDITHARAERTSFVVGRDGRVVATVGGLAPEANVDAALKAVQALAPAPTRTSAIPGVVAAGTPIVVLGDGFKGTEGPLALPDGSLVFTETQDARITRIAPDGQLSTHLRDTNGANGLGLNAAGEIVAVQVNDTRVGTLGAKAATLASGWGGKAFGRPNDLVVARDGSVYFTDSGRNANQPAPVGEVAPPAVYRVKPGLLERLAADITRPNGIQLSPDEKTLYVANTAGEHVLAYEIRADGSLGPRRDFARLAGWRIDAPNGPSSGADGLAVDAQGRLYVASSAGIEVFDAKGQALGVISLPKQPQNLAFAGPDKHQLFVVGRGAAWRIDTLAQGFTGRAK</sequence>
<evidence type="ECO:0000313" key="5">
    <source>
        <dbReference type="Proteomes" id="UP001201463"/>
    </source>
</evidence>
<comment type="caution">
    <text evidence="4">The sequence shown here is derived from an EMBL/GenBank/DDBJ whole genome shotgun (WGS) entry which is preliminary data.</text>
</comment>
<dbReference type="RefSeq" id="WP_233394179.1">
    <property type="nucleotide sequence ID" value="NZ_JAJTWT010000010.1"/>
</dbReference>
<protein>
    <submittedName>
        <fullName evidence="4">SMP-30/gluconolactonase/LRE family protein</fullName>
    </submittedName>
</protein>